<keyword evidence="3 10" id="KW-0444">Lipid biosynthesis</keyword>
<evidence type="ECO:0000256" key="7">
    <source>
        <dbReference type="ARBA" id="ARBA00023264"/>
    </source>
</evidence>
<accession>A0A1V0B6W9</accession>
<dbReference type="UniPathway" id="UPA00085"/>
<dbReference type="PANTHER" id="PTHR30100">
    <property type="entry name" value="FATTY ACID/PHOSPHOLIPID SYNTHESIS PROTEIN PLSX"/>
    <property type="match status" value="1"/>
</dbReference>
<evidence type="ECO:0000256" key="9">
    <source>
        <dbReference type="ARBA" id="ARBA00046608"/>
    </source>
</evidence>
<evidence type="ECO:0000256" key="2">
    <source>
        <dbReference type="ARBA" id="ARBA00022490"/>
    </source>
</evidence>
<evidence type="ECO:0000256" key="10">
    <source>
        <dbReference type="HAMAP-Rule" id="MF_00019"/>
    </source>
</evidence>
<dbReference type="InterPro" id="IPR012281">
    <property type="entry name" value="Phospholipid_synth_PlsX-like"/>
</dbReference>
<dbReference type="InterPro" id="IPR003664">
    <property type="entry name" value="FA_synthesis"/>
</dbReference>
<comment type="function">
    <text evidence="10">Catalyzes the reversible formation of acyl-phosphate (acyl-PO(4)) from acyl-[acyl-carrier-protein] (acyl-ACP). This enzyme utilizes acyl-ACP as fatty acyl donor, but not acyl-CoA.</text>
</comment>
<name>A0A1V0B6W9_9GAMM</name>
<dbReference type="EC" id="2.3.1.274" evidence="8 10"/>
<keyword evidence="4 10" id="KW-0808">Transferase</keyword>
<evidence type="ECO:0000313" key="12">
    <source>
        <dbReference type="Proteomes" id="UP000243488"/>
    </source>
</evidence>
<keyword evidence="6 10" id="KW-0594">Phospholipid biosynthesis</keyword>
<evidence type="ECO:0000256" key="8">
    <source>
        <dbReference type="ARBA" id="ARBA00024069"/>
    </source>
</evidence>
<evidence type="ECO:0000256" key="5">
    <source>
        <dbReference type="ARBA" id="ARBA00023098"/>
    </source>
</evidence>
<dbReference type="PIRSF" id="PIRSF002465">
    <property type="entry name" value="Phsphlp_syn_PlsX"/>
    <property type="match status" value="1"/>
</dbReference>
<dbReference type="PANTHER" id="PTHR30100:SF1">
    <property type="entry name" value="PHOSPHATE ACYLTRANSFERASE"/>
    <property type="match status" value="1"/>
</dbReference>
<reference evidence="11 12" key="1">
    <citation type="submission" date="2017-03" db="EMBL/GenBank/DDBJ databases">
        <title>Complete genome sequence of the novel DNRA strain Pseudomonas sp. S-6-2 isolated from Chinese polluted river sediment. Journal of Biotechnology.</title>
        <authorList>
            <person name="Li J."/>
            <person name="Xiang F."/>
            <person name="Wang L."/>
            <person name="Xi L."/>
            <person name="Liu J."/>
        </authorList>
    </citation>
    <scope>NUCLEOTIDE SEQUENCE [LARGE SCALE GENOMIC DNA]</scope>
    <source>
        <strain evidence="11 12">S-6-2</strain>
    </source>
</reference>
<dbReference type="KEGG" id="ppha:BVH74_13120"/>
<evidence type="ECO:0000256" key="1">
    <source>
        <dbReference type="ARBA" id="ARBA00001232"/>
    </source>
</evidence>
<evidence type="ECO:0000256" key="3">
    <source>
        <dbReference type="ARBA" id="ARBA00022516"/>
    </source>
</evidence>
<dbReference type="Pfam" id="PF02504">
    <property type="entry name" value="FA_synthesis"/>
    <property type="match status" value="1"/>
</dbReference>
<organism evidence="11 12">
    <name type="scientific">Halopseudomonas phragmitis</name>
    <dbReference type="NCBI Taxonomy" id="1931241"/>
    <lineage>
        <taxon>Bacteria</taxon>
        <taxon>Pseudomonadati</taxon>
        <taxon>Pseudomonadota</taxon>
        <taxon>Gammaproteobacteria</taxon>
        <taxon>Pseudomonadales</taxon>
        <taxon>Pseudomonadaceae</taxon>
        <taxon>Halopseudomonas</taxon>
    </lineage>
</organism>
<keyword evidence="2 10" id="KW-0963">Cytoplasm</keyword>
<dbReference type="EMBL" id="CP020100">
    <property type="protein sequence ID" value="AQZ95631.1"/>
    <property type="molecule type" value="Genomic_DNA"/>
</dbReference>
<dbReference type="AlphaFoldDB" id="A0A1V0B6W9"/>
<gene>
    <name evidence="10" type="primary">plsX</name>
    <name evidence="11" type="ORF">BVH74_13120</name>
</gene>
<dbReference type="GO" id="GO:0006633">
    <property type="term" value="P:fatty acid biosynthetic process"/>
    <property type="evidence" value="ECO:0007669"/>
    <property type="project" value="UniProtKB-UniRule"/>
</dbReference>
<dbReference type="Gene3D" id="3.40.718.10">
    <property type="entry name" value="Isopropylmalate Dehydrogenase"/>
    <property type="match status" value="1"/>
</dbReference>
<keyword evidence="7 10" id="KW-1208">Phospholipid metabolism</keyword>
<evidence type="ECO:0000256" key="6">
    <source>
        <dbReference type="ARBA" id="ARBA00023209"/>
    </source>
</evidence>
<evidence type="ECO:0000313" key="11">
    <source>
        <dbReference type="EMBL" id="AQZ95631.1"/>
    </source>
</evidence>
<dbReference type="SUPFAM" id="SSF53659">
    <property type="entry name" value="Isocitrate/Isopropylmalate dehydrogenase-like"/>
    <property type="match status" value="1"/>
</dbReference>
<evidence type="ECO:0000256" key="4">
    <source>
        <dbReference type="ARBA" id="ARBA00022679"/>
    </source>
</evidence>
<sequence length="340" mass="36450">MSTSVRLAIDVMGGDHGPRCIIPAVARSLAKLPELQVILVGSKESLVALSHEYRLPAERVSFRYTSEQILADDSPASVLRHKRDASMRVAIELVRDGQADGCLSAGNTGALMVLSRALLGTLEGIERPAIMAALPVAGKPCYLLDLGANVDCSARQLFEFAIMGSEAVAELSGNPRPRVGLLNIGREVNKGSARVREVSELLRQCELINYVGHVEGDGLFRDEADLVVCDGFVGNVVLKASEGLAHYLQAQVRDVLAAHPLLAWLSPLLRRLLRPVLRRHDPDLYNGASLLGLRAVVVKSHGGAGERAFEAAIVQAVAASRARLAERIAERLAQSGVQSL</sequence>
<dbReference type="STRING" id="1931241.BVH74_13120"/>
<comment type="catalytic activity">
    <reaction evidence="1 10">
        <text>a fatty acyl-[ACP] + phosphate = an acyl phosphate + holo-[ACP]</text>
        <dbReference type="Rhea" id="RHEA:42292"/>
        <dbReference type="Rhea" id="RHEA-COMP:9685"/>
        <dbReference type="Rhea" id="RHEA-COMP:14125"/>
        <dbReference type="ChEBI" id="CHEBI:43474"/>
        <dbReference type="ChEBI" id="CHEBI:59918"/>
        <dbReference type="ChEBI" id="CHEBI:64479"/>
        <dbReference type="ChEBI" id="CHEBI:138651"/>
        <dbReference type="EC" id="2.3.1.274"/>
    </reaction>
</comment>
<dbReference type="HAMAP" id="MF_00019">
    <property type="entry name" value="PlsX"/>
    <property type="match status" value="1"/>
</dbReference>
<dbReference type="GO" id="GO:0005737">
    <property type="term" value="C:cytoplasm"/>
    <property type="evidence" value="ECO:0007669"/>
    <property type="project" value="UniProtKB-SubCell"/>
</dbReference>
<dbReference type="NCBIfam" id="TIGR00182">
    <property type="entry name" value="plsX"/>
    <property type="match status" value="1"/>
</dbReference>
<comment type="similarity">
    <text evidence="10">Belongs to the PlsX family.</text>
</comment>
<keyword evidence="5 10" id="KW-0443">Lipid metabolism</keyword>
<dbReference type="Proteomes" id="UP000243488">
    <property type="component" value="Chromosome"/>
</dbReference>
<comment type="pathway">
    <text evidence="10">Lipid metabolism; phospholipid metabolism.</text>
</comment>
<dbReference type="GO" id="GO:0043811">
    <property type="term" value="F:phosphate:acyl-[acyl carrier protein] acyltransferase activity"/>
    <property type="evidence" value="ECO:0007669"/>
    <property type="project" value="UniProtKB-UniRule"/>
</dbReference>
<protein>
    <recommendedName>
        <fullName evidence="8 10">Phosphate acyltransferase</fullName>
        <ecNumber evidence="8 10">2.3.1.274</ecNumber>
    </recommendedName>
    <alternativeName>
        <fullName evidence="10">Acyl-ACP phosphotransacylase</fullName>
    </alternativeName>
    <alternativeName>
        <fullName evidence="10">Acyl-[acyl-carrier-protein]--phosphate acyltransferase</fullName>
    </alternativeName>
    <alternativeName>
        <fullName evidence="10">Phosphate-acyl-ACP acyltransferase</fullName>
    </alternativeName>
</protein>
<dbReference type="GO" id="GO:0008654">
    <property type="term" value="P:phospholipid biosynthetic process"/>
    <property type="evidence" value="ECO:0007669"/>
    <property type="project" value="UniProtKB-KW"/>
</dbReference>
<comment type="subcellular location">
    <subcellularLocation>
        <location evidence="10">Cytoplasm</location>
    </subcellularLocation>
    <text evidence="10">Associated with the membrane possibly through PlsY.</text>
</comment>
<keyword evidence="12" id="KW-1185">Reference proteome</keyword>
<proteinExistence type="inferred from homology"/>
<dbReference type="RefSeq" id="WP_080050499.1">
    <property type="nucleotide sequence ID" value="NZ_CP020100.1"/>
</dbReference>
<comment type="subunit">
    <text evidence="9 10">Homodimer. Probably interacts with PlsY.</text>
</comment>